<sequence length="304" mass="33867">MLKKLFSLSVALVVLFVLPFQIAAAEMSAEEILKKSNEAMKGLDSYTLRTVTESPMPMMNEGNSKTMTSEAVSDVTLDPFAMHMTTKMPGSTVESYLTEQGYYAEMPGEGWVKLSDEMNKSIQKMAMADGQLNQALTLAKDMSVQEEEEAYVLTFEGDGQKLLEMSMKMMQSNMNTESNKEMDSMMKQLLEDVEIKDVSYQMTIDKENHYLTSMMMDLEMTIKTGEEPATISQSTKMTLENFNGVDPIEIPQEVLDQAKPLEETIKEGGEMPDTATSYPTSLMLGGVLILLGGGMLLYRRKTTA</sequence>
<gene>
    <name evidence="3" type="ORF">HM131_04875</name>
</gene>
<dbReference type="Gene3D" id="2.50.20.20">
    <property type="match status" value="1"/>
</dbReference>
<feature type="chain" id="PRO_5038335612" description="Gram-positive cocci surface proteins LPxTG domain-containing protein" evidence="2">
    <location>
        <begin position="24"/>
        <end position="304"/>
    </location>
</feature>
<dbReference type="InterPro" id="IPR046720">
    <property type="entry name" value="DUF6612"/>
</dbReference>
<accession>A0A1W5ZSD4</accession>
<feature type="signal peptide" evidence="2">
    <location>
        <begin position="1"/>
        <end position="23"/>
    </location>
</feature>
<dbReference type="RefSeq" id="WP_085028512.1">
    <property type="nucleotide sequence ID" value="NZ_CP020772.1"/>
</dbReference>
<evidence type="ECO:0000256" key="2">
    <source>
        <dbReference type="SAM" id="SignalP"/>
    </source>
</evidence>
<dbReference type="Pfam" id="PF20316">
    <property type="entry name" value="DUF6612"/>
    <property type="match status" value="1"/>
</dbReference>
<protein>
    <recommendedName>
        <fullName evidence="5">Gram-positive cocci surface proteins LPxTG domain-containing protein</fullName>
    </recommendedName>
</protein>
<evidence type="ECO:0000313" key="4">
    <source>
        <dbReference type="Proteomes" id="UP000192527"/>
    </source>
</evidence>
<feature type="transmembrane region" description="Helical" evidence="1">
    <location>
        <begin position="278"/>
        <end position="298"/>
    </location>
</feature>
<keyword evidence="1" id="KW-0812">Transmembrane</keyword>
<dbReference type="STRING" id="402384.HM131_04875"/>
<evidence type="ECO:0000256" key="1">
    <source>
        <dbReference type="SAM" id="Phobius"/>
    </source>
</evidence>
<name>A0A1W5ZSD4_9BACI</name>
<reference evidence="3 4" key="1">
    <citation type="submission" date="2017-04" db="EMBL/GenBank/DDBJ databases">
        <title>The whole genome sequencing and assembly of Halobacillus mangrovi strain.</title>
        <authorList>
            <person name="Lee S.-J."/>
            <person name="Park M.-K."/>
            <person name="Kim J.-Y."/>
            <person name="Lee Y.-J."/>
            <person name="Yi H."/>
            <person name="Bahn Y.-S."/>
            <person name="Kim J.F."/>
            <person name="Lee D.-W."/>
        </authorList>
    </citation>
    <scope>NUCLEOTIDE SEQUENCE [LARGE SCALE GENOMIC DNA]</scope>
    <source>
        <strain evidence="3 4">KTB 131</strain>
    </source>
</reference>
<keyword evidence="1" id="KW-0472">Membrane</keyword>
<keyword evidence="2" id="KW-0732">Signal</keyword>
<dbReference type="AlphaFoldDB" id="A0A1W5ZSD4"/>
<dbReference type="KEGG" id="hmn:HM131_04875"/>
<dbReference type="NCBIfam" id="TIGR01167">
    <property type="entry name" value="LPXTG_anchor"/>
    <property type="match status" value="1"/>
</dbReference>
<dbReference type="EMBL" id="CP020772">
    <property type="protein sequence ID" value="ARI76208.1"/>
    <property type="molecule type" value="Genomic_DNA"/>
</dbReference>
<proteinExistence type="predicted"/>
<evidence type="ECO:0008006" key="5">
    <source>
        <dbReference type="Google" id="ProtNLM"/>
    </source>
</evidence>
<dbReference type="Proteomes" id="UP000192527">
    <property type="component" value="Chromosome"/>
</dbReference>
<keyword evidence="1" id="KW-1133">Transmembrane helix</keyword>
<evidence type="ECO:0000313" key="3">
    <source>
        <dbReference type="EMBL" id="ARI76208.1"/>
    </source>
</evidence>
<keyword evidence="4" id="KW-1185">Reference proteome</keyword>
<organism evidence="3 4">
    <name type="scientific">Halobacillus mangrovi</name>
    <dbReference type="NCBI Taxonomy" id="402384"/>
    <lineage>
        <taxon>Bacteria</taxon>
        <taxon>Bacillati</taxon>
        <taxon>Bacillota</taxon>
        <taxon>Bacilli</taxon>
        <taxon>Bacillales</taxon>
        <taxon>Bacillaceae</taxon>
        <taxon>Halobacillus</taxon>
    </lineage>
</organism>